<dbReference type="PANTHER" id="PTHR44591:SF3">
    <property type="entry name" value="RESPONSE REGULATORY DOMAIN-CONTAINING PROTEIN"/>
    <property type="match status" value="1"/>
</dbReference>
<dbReference type="InterPro" id="IPR011006">
    <property type="entry name" value="CheY-like_superfamily"/>
</dbReference>
<keyword evidence="1 2" id="KW-0597">Phosphoprotein</keyword>
<organism evidence="4 5">
    <name type="scientific">Oryzomonas rubra</name>
    <dbReference type="NCBI Taxonomy" id="2509454"/>
    <lineage>
        <taxon>Bacteria</taxon>
        <taxon>Pseudomonadati</taxon>
        <taxon>Thermodesulfobacteriota</taxon>
        <taxon>Desulfuromonadia</taxon>
        <taxon>Geobacterales</taxon>
        <taxon>Geobacteraceae</taxon>
        <taxon>Oryzomonas</taxon>
    </lineage>
</organism>
<gene>
    <name evidence="4" type="ORF">ET418_04370</name>
</gene>
<evidence type="ECO:0000313" key="4">
    <source>
        <dbReference type="EMBL" id="KAA0894197.1"/>
    </source>
</evidence>
<dbReference type="InterPro" id="IPR050595">
    <property type="entry name" value="Bact_response_regulator"/>
</dbReference>
<evidence type="ECO:0000256" key="2">
    <source>
        <dbReference type="PROSITE-ProRule" id="PRU00169"/>
    </source>
</evidence>
<protein>
    <submittedName>
        <fullName evidence="4">Response regulator</fullName>
    </submittedName>
</protein>
<evidence type="ECO:0000259" key="3">
    <source>
        <dbReference type="PROSITE" id="PS50110"/>
    </source>
</evidence>
<dbReference type="Proteomes" id="UP000324298">
    <property type="component" value="Unassembled WGS sequence"/>
</dbReference>
<accession>A0A5A9XM42</accession>
<evidence type="ECO:0000256" key="1">
    <source>
        <dbReference type="ARBA" id="ARBA00022553"/>
    </source>
</evidence>
<dbReference type="RefSeq" id="WP_149306354.1">
    <property type="nucleotide sequence ID" value="NZ_SRSD01000002.1"/>
</dbReference>
<name>A0A5A9XM42_9BACT</name>
<proteinExistence type="predicted"/>
<dbReference type="InterPro" id="IPR001789">
    <property type="entry name" value="Sig_transdc_resp-reg_receiver"/>
</dbReference>
<feature type="domain" description="Response regulatory" evidence="3">
    <location>
        <begin position="5"/>
        <end position="121"/>
    </location>
</feature>
<dbReference type="PROSITE" id="PS50110">
    <property type="entry name" value="RESPONSE_REGULATORY"/>
    <property type="match status" value="1"/>
</dbReference>
<dbReference type="OrthoDB" id="5402387at2"/>
<dbReference type="Pfam" id="PF00072">
    <property type="entry name" value="Response_reg"/>
    <property type="match status" value="1"/>
</dbReference>
<dbReference type="SMART" id="SM00448">
    <property type="entry name" value="REC"/>
    <property type="match status" value="1"/>
</dbReference>
<dbReference type="PANTHER" id="PTHR44591">
    <property type="entry name" value="STRESS RESPONSE REGULATOR PROTEIN 1"/>
    <property type="match status" value="1"/>
</dbReference>
<keyword evidence="5" id="KW-1185">Reference proteome</keyword>
<dbReference type="SUPFAM" id="SSF52172">
    <property type="entry name" value="CheY-like"/>
    <property type="match status" value="1"/>
</dbReference>
<evidence type="ECO:0000313" key="5">
    <source>
        <dbReference type="Proteomes" id="UP000324298"/>
    </source>
</evidence>
<dbReference type="CDD" id="cd00156">
    <property type="entry name" value="REC"/>
    <property type="match status" value="1"/>
</dbReference>
<reference evidence="4 5" key="1">
    <citation type="submission" date="2019-04" db="EMBL/GenBank/DDBJ databases">
        <title>Geobacter ruber sp. nov., ferric-reducing bacteria isolated from paddy soil.</title>
        <authorList>
            <person name="Xu Z."/>
            <person name="Masuda Y."/>
            <person name="Itoh H."/>
            <person name="Senoo K."/>
        </authorList>
    </citation>
    <scope>NUCLEOTIDE SEQUENCE [LARGE SCALE GENOMIC DNA]</scope>
    <source>
        <strain evidence="4 5">Red88</strain>
    </source>
</reference>
<dbReference type="AlphaFoldDB" id="A0A5A9XM42"/>
<dbReference type="Gene3D" id="3.40.50.2300">
    <property type="match status" value="1"/>
</dbReference>
<dbReference type="GO" id="GO:0000160">
    <property type="term" value="P:phosphorelay signal transduction system"/>
    <property type="evidence" value="ECO:0007669"/>
    <property type="project" value="InterPro"/>
</dbReference>
<sequence>MPEKTILIVDDEEMIRDVSAAMLEELGFATLAAANGPEAIRIFRDKGDGIAGVLLDMSMPIMDGIAVFKELRRIRPDVRVILASGYSEREVAESFGEVGVDGFVQKPFNLESLSAAVRRVVAPGDDMNA</sequence>
<feature type="modified residue" description="4-aspartylphosphate" evidence="2">
    <location>
        <position position="56"/>
    </location>
</feature>
<comment type="caution">
    <text evidence="4">The sequence shown here is derived from an EMBL/GenBank/DDBJ whole genome shotgun (WGS) entry which is preliminary data.</text>
</comment>
<dbReference type="EMBL" id="SRSD01000002">
    <property type="protein sequence ID" value="KAA0894197.1"/>
    <property type="molecule type" value="Genomic_DNA"/>
</dbReference>